<feature type="region of interest" description="Disordered" evidence="5">
    <location>
        <begin position="263"/>
        <end position="317"/>
    </location>
</feature>
<dbReference type="InterPro" id="IPR008913">
    <property type="entry name" value="Znf_CHY"/>
</dbReference>
<sequence length="317" mass="35441">MKYVSPVKRDTELRLVDIKLNEGVETIQMSVIKVTVECSRCKCRTDLLCKENKVASQVCSKCSHWISVQYNPDLLHSSNPTLAYLDLLKCLISCVECGRDHPLKRWSFGSPLTTWCRYCHTSLVLGASQCKFIIHQPGEGVFNEAIEGQRVSAKKKRVPDFIDHYLTLGLAYTIRKAIAGSGNTDIDINTDIDLNTDPDLKSSMFPCCGKAFPCDVCHDSTEGHPMERANRMICGYCSKEQVYNGSNPCVSCGSDMTQSKSSSHWEGGQGCRNKVKMSRNDRQKYVNSEKKTVSMKNERVGVKGKNNIDQKSGTLRS</sequence>
<evidence type="ECO:0000256" key="2">
    <source>
        <dbReference type="ARBA" id="ARBA00022771"/>
    </source>
</evidence>
<dbReference type="STRING" id="400682.A0A1X7THV7"/>
<dbReference type="Pfam" id="PF05495">
    <property type="entry name" value="zf-CHY"/>
    <property type="match status" value="1"/>
</dbReference>
<feature type="compositionally biased region" description="Polar residues" evidence="5">
    <location>
        <begin position="307"/>
        <end position="317"/>
    </location>
</feature>
<accession>A0A1X7THV7</accession>
<evidence type="ECO:0000313" key="7">
    <source>
        <dbReference type="EnsemblMetazoa" id="Aqu2.1.14297_001"/>
    </source>
</evidence>
<dbReference type="GO" id="GO:0008270">
    <property type="term" value="F:zinc ion binding"/>
    <property type="evidence" value="ECO:0007669"/>
    <property type="project" value="UniProtKB-KW"/>
</dbReference>
<feature type="domain" description="CHY-type" evidence="6">
    <location>
        <begin position="184"/>
        <end position="254"/>
    </location>
</feature>
<dbReference type="OrthoDB" id="411372at2759"/>
<evidence type="ECO:0000256" key="5">
    <source>
        <dbReference type="SAM" id="MobiDB-lite"/>
    </source>
</evidence>
<dbReference type="eggNOG" id="KOG1940">
    <property type="taxonomic scope" value="Eukaryota"/>
</dbReference>
<name>A0A1X7THV7_AMPQE</name>
<reference evidence="7" key="1">
    <citation type="submission" date="2017-05" db="UniProtKB">
        <authorList>
            <consortium name="EnsemblMetazoa"/>
        </authorList>
    </citation>
    <scope>IDENTIFICATION</scope>
</reference>
<evidence type="ECO:0000259" key="6">
    <source>
        <dbReference type="PROSITE" id="PS51266"/>
    </source>
</evidence>
<proteinExistence type="predicted"/>
<organism evidence="7">
    <name type="scientific">Amphimedon queenslandica</name>
    <name type="common">Sponge</name>
    <dbReference type="NCBI Taxonomy" id="400682"/>
    <lineage>
        <taxon>Eukaryota</taxon>
        <taxon>Metazoa</taxon>
        <taxon>Porifera</taxon>
        <taxon>Demospongiae</taxon>
        <taxon>Heteroscleromorpha</taxon>
        <taxon>Haplosclerida</taxon>
        <taxon>Niphatidae</taxon>
        <taxon>Amphimedon</taxon>
    </lineage>
</organism>
<dbReference type="SUPFAM" id="SSF161219">
    <property type="entry name" value="CHY zinc finger-like"/>
    <property type="match status" value="1"/>
</dbReference>
<protein>
    <recommendedName>
        <fullName evidence="6">CHY-type domain-containing protein</fullName>
    </recommendedName>
</protein>
<keyword evidence="2 4" id="KW-0863">Zinc-finger</keyword>
<evidence type="ECO:0000256" key="3">
    <source>
        <dbReference type="ARBA" id="ARBA00022833"/>
    </source>
</evidence>
<evidence type="ECO:0000256" key="4">
    <source>
        <dbReference type="PROSITE-ProRule" id="PRU00601"/>
    </source>
</evidence>
<keyword evidence="3" id="KW-0862">Zinc</keyword>
<dbReference type="InParanoid" id="A0A1X7THV7"/>
<dbReference type="AlphaFoldDB" id="A0A1X7THV7"/>
<evidence type="ECO:0000256" key="1">
    <source>
        <dbReference type="ARBA" id="ARBA00022723"/>
    </source>
</evidence>
<dbReference type="EnsemblMetazoa" id="Aqu2.1.14297_001">
    <property type="protein sequence ID" value="Aqu2.1.14297_001"/>
    <property type="gene ID" value="Aqu2.1.14297"/>
</dbReference>
<dbReference type="PROSITE" id="PS51266">
    <property type="entry name" value="ZF_CHY"/>
    <property type="match status" value="1"/>
</dbReference>
<keyword evidence="1" id="KW-0479">Metal-binding</keyword>
<feature type="compositionally biased region" description="Basic and acidic residues" evidence="5">
    <location>
        <begin position="278"/>
        <end position="301"/>
    </location>
</feature>
<dbReference type="InterPro" id="IPR037274">
    <property type="entry name" value="Znf_CHY_sf"/>
</dbReference>